<feature type="signal peptide" evidence="6">
    <location>
        <begin position="1"/>
        <end position="18"/>
    </location>
</feature>
<dbReference type="PANTHER" id="PTHR13902">
    <property type="entry name" value="SERINE/THREONINE-PROTEIN KINASE WNK WITH NO LYSINE -RELATED"/>
    <property type="match status" value="1"/>
</dbReference>
<dbReference type="InterPro" id="IPR050588">
    <property type="entry name" value="WNK_Ser-Thr_kinase"/>
</dbReference>
<comment type="catalytic activity">
    <reaction evidence="5">
        <text>L-seryl-[protein] + ATP = O-phospho-L-seryl-[protein] + ADP + H(+)</text>
        <dbReference type="Rhea" id="RHEA:17989"/>
        <dbReference type="Rhea" id="RHEA-COMP:9863"/>
        <dbReference type="Rhea" id="RHEA-COMP:11604"/>
        <dbReference type="ChEBI" id="CHEBI:15378"/>
        <dbReference type="ChEBI" id="CHEBI:29999"/>
        <dbReference type="ChEBI" id="CHEBI:30616"/>
        <dbReference type="ChEBI" id="CHEBI:83421"/>
        <dbReference type="ChEBI" id="CHEBI:456216"/>
        <dbReference type="EC" id="2.7.11.1"/>
    </reaction>
</comment>
<feature type="chain" id="PRO_5044885429" description="non-specific serine/threonine protein kinase" evidence="6">
    <location>
        <begin position="19"/>
        <end position="126"/>
    </location>
</feature>
<keyword evidence="8" id="KW-1185">Reference proteome</keyword>
<comment type="catalytic activity">
    <reaction evidence="4">
        <text>L-threonyl-[protein] + ATP = O-phospho-L-threonyl-[protein] + ADP + H(+)</text>
        <dbReference type="Rhea" id="RHEA:46608"/>
        <dbReference type="Rhea" id="RHEA-COMP:11060"/>
        <dbReference type="Rhea" id="RHEA-COMP:11605"/>
        <dbReference type="ChEBI" id="CHEBI:15378"/>
        <dbReference type="ChEBI" id="CHEBI:30013"/>
        <dbReference type="ChEBI" id="CHEBI:30616"/>
        <dbReference type="ChEBI" id="CHEBI:61977"/>
        <dbReference type="ChEBI" id="CHEBI:456216"/>
        <dbReference type="EC" id="2.7.11.1"/>
    </reaction>
</comment>
<evidence type="ECO:0000256" key="6">
    <source>
        <dbReference type="SAM" id="SignalP"/>
    </source>
</evidence>
<evidence type="ECO:0000313" key="8">
    <source>
        <dbReference type="Proteomes" id="UP001630127"/>
    </source>
</evidence>
<dbReference type="SUPFAM" id="SSF56112">
    <property type="entry name" value="Protein kinase-like (PK-like)"/>
    <property type="match status" value="1"/>
</dbReference>
<keyword evidence="2" id="KW-0723">Serine/threonine-protein kinase</keyword>
<dbReference type="AlphaFoldDB" id="A0ABD2XV70"/>
<comment type="caution">
    <text evidence="7">The sequence shown here is derived from an EMBL/GenBank/DDBJ whole genome shotgun (WGS) entry which is preliminary data.</text>
</comment>
<evidence type="ECO:0000256" key="2">
    <source>
        <dbReference type="ARBA" id="ARBA00022527"/>
    </source>
</evidence>
<organism evidence="7 8">
    <name type="scientific">Cinchona calisaya</name>
    <dbReference type="NCBI Taxonomy" id="153742"/>
    <lineage>
        <taxon>Eukaryota</taxon>
        <taxon>Viridiplantae</taxon>
        <taxon>Streptophyta</taxon>
        <taxon>Embryophyta</taxon>
        <taxon>Tracheophyta</taxon>
        <taxon>Spermatophyta</taxon>
        <taxon>Magnoliopsida</taxon>
        <taxon>eudicotyledons</taxon>
        <taxon>Gunneridae</taxon>
        <taxon>Pentapetalae</taxon>
        <taxon>asterids</taxon>
        <taxon>lamiids</taxon>
        <taxon>Gentianales</taxon>
        <taxon>Rubiaceae</taxon>
        <taxon>Cinchonoideae</taxon>
        <taxon>Cinchoneae</taxon>
        <taxon>Cinchona</taxon>
    </lineage>
</organism>
<dbReference type="EC" id="2.7.11.1" evidence="1"/>
<accession>A0ABD2XV70</accession>
<name>A0ABD2XV70_9GENT</name>
<sequence length="126" mass="14155">MSFLTSMLLACLLEVITCEYPYSECKNQAQIYKNVTSGIKPAALNEVKDPQAKKLIQKCFLPACQRMNGTELLNDPFLSSESSKELICNPLQPIDLISQSMNFPKADFLSMDIELTYKKLSCETFG</sequence>
<dbReference type="Proteomes" id="UP001630127">
    <property type="component" value="Unassembled WGS sequence"/>
</dbReference>
<evidence type="ECO:0000256" key="1">
    <source>
        <dbReference type="ARBA" id="ARBA00012513"/>
    </source>
</evidence>
<keyword evidence="6" id="KW-0732">Signal</keyword>
<evidence type="ECO:0000256" key="4">
    <source>
        <dbReference type="ARBA" id="ARBA00047899"/>
    </source>
</evidence>
<dbReference type="EMBL" id="JBJUIK010000017">
    <property type="protein sequence ID" value="KAL3499078.1"/>
    <property type="molecule type" value="Genomic_DNA"/>
</dbReference>
<dbReference type="InterPro" id="IPR011009">
    <property type="entry name" value="Kinase-like_dom_sf"/>
</dbReference>
<keyword evidence="3" id="KW-0418">Kinase</keyword>
<dbReference type="Gene3D" id="1.10.510.10">
    <property type="entry name" value="Transferase(Phosphotransferase) domain 1"/>
    <property type="match status" value="1"/>
</dbReference>
<reference evidence="7 8" key="1">
    <citation type="submission" date="2024-11" db="EMBL/GenBank/DDBJ databases">
        <title>A near-complete genome assembly of Cinchona calisaya.</title>
        <authorList>
            <person name="Lian D.C."/>
            <person name="Zhao X.W."/>
            <person name="Wei L."/>
        </authorList>
    </citation>
    <scope>NUCLEOTIDE SEQUENCE [LARGE SCALE GENOMIC DNA]</scope>
    <source>
        <tissue evidence="7">Nenye</tissue>
    </source>
</reference>
<evidence type="ECO:0000256" key="3">
    <source>
        <dbReference type="ARBA" id="ARBA00022777"/>
    </source>
</evidence>
<keyword evidence="3" id="KW-0808">Transferase</keyword>
<dbReference type="GO" id="GO:0004674">
    <property type="term" value="F:protein serine/threonine kinase activity"/>
    <property type="evidence" value="ECO:0007669"/>
    <property type="project" value="UniProtKB-KW"/>
</dbReference>
<protein>
    <recommendedName>
        <fullName evidence="1">non-specific serine/threonine protein kinase</fullName>
        <ecNumber evidence="1">2.7.11.1</ecNumber>
    </recommendedName>
</protein>
<evidence type="ECO:0000313" key="7">
    <source>
        <dbReference type="EMBL" id="KAL3499078.1"/>
    </source>
</evidence>
<evidence type="ECO:0000256" key="5">
    <source>
        <dbReference type="ARBA" id="ARBA00048679"/>
    </source>
</evidence>
<gene>
    <name evidence="7" type="ORF">ACH5RR_041810</name>
</gene>
<proteinExistence type="predicted"/>